<feature type="region of interest" description="Disordered" evidence="3">
    <location>
        <begin position="1"/>
        <end position="32"/>
    </location>
</feature>
<dbReference type="eggNOG" id="ENOG502T1DZ">
    <property type="taxonomic scope" value="Eukaryota"/>
</dbReference>
<dbReference type="Pfam" id="PF02458">
    <property type="entry name" value="Transferase"/>
    <property type="match status" value="1"/>
</dbReference>
<organism evidence="4 5">
    <name type="scientific">Oryza rufipogon</name>
    <name type="common">Brownbeard rice</name>
    <name type="synonym">Asian wild rice</name>
    <dbReference type="NCBI Taxonomy" id="4529"/>
    <lineage>
        <taxon>Eukaryota</taxon>
        <taxon>Viridiplantae</taxon>
        <taxon>Streptophyta</taxon>
        <taxon>Embryophyta</taxon>
        <taxon>Tracheophyta</taxon>
        <taxon>Spermatophyta</taxon>
        <taxon>Magnoliopsida</taxon>
        <taxon>Liliopsida</taxon>
        <taxon>Poales</taxon>
        <taxon>Poaceae</taxon>
        <taxon>BOP clade</taxon>
        <taxon>Oryzoideae</taxon>
        <taxon>Oryzeae</taxon>
        <taxon>Oryzinae</taxon>
        <taxon>Oryza</taxon>
    </lineage>
</organism>
<keyword evidence="2" id="KW-0012">Acyltransferase</keyword>
<dbReference type="Proteomes" id="UP000008022">
    <property type="component" value="Unassembled WGS sequence"/>
</dbReference>
<dbReference type="Gene3D" id="3.30.559.10">
    <property type="entry name" value="Chloramphenicol acetyltransferase-like domain"/>
    <property type="match status" value="2"/>
</dbReference>
<name>A0A0E0NSR4_ORYRU</name>
<dbReference type="AlphaFoldDB" id="A0A0E0NSR4"/>
<keyword evidence="5" id="KW-1185">Reference proteome</keyword>
<sequence length="475" mass="49505">MAPPPSVTVIEDGRVAVPPPPPPASGDAAPPPQTTLFKLTALDAQWIPLPLIQRVLVFDGGEGRIPPFEDVVAALRASLAETVARLLPLAGRIVHLPETGEAAIDCSGRGVAGGGVRFVVAECGGADAARVARDADHDVALLEQLAPVLDADALPAETMAAQVTRLGGGGGGGVAVGVALHHAVADGRSVWRFIEAWAACCRGDDAWSAAPAPAFDRAAVALPDGEELARDVLRKYVPNLPVATVPKFLVKGRLQLSRRTFTVAAAQMLRLKQRIVVAGAGGLTPPSGFVALAALAWVSFVRSKHAAGAIAAGDEVYLFFFIDCRGRRAAFDPPVGEARPPRRGFFGTCISGCLATATARDLLGGGDGGLVAAARAVQEEVRRAAEDPLAGWEWMSLVGRIALSRLVNMSGSTRFPAYEAADFGWGSPSRTELVTMNHGGQVVLVAAKGGGVQASVSMKPEHMDKFKSDFESYLE</sequence>
<dbReference type="InterPro" id="IPR023213">
    <property type="entry name" value="CAT-like_dom_sf"/>
</dbReference>
<evidence type="ECO:0008006" key="6">
    <source>
        <dbReference type="Google" id="ProtNLM"/>
    </source>
</evidence>
<dbReference type="Gramene" id="ORUFI03G11660.1">
    <property type="protein sequence ID" value="ORUFI03G11660.1"/>
    <property type="gene ID" value="ORUFI03G11660"/>
</dbReference>
<keyword evidence="1" id="KW-0808">Transferase</keyword>
<dbReference type="OMA" id="DAQWIPL"/>
<protein>
    <recommendedName>
        <fullName evidence="6">Anthocyanin 5-aromatic acyltransferase</fullName>
    </recommendedName>
</protein>
<proteinExistence type="predicted"/>
<dbReference type="InterPro" id="IPR051504">
    <property type="entry name" value="Plant_metabolite_acyltrans"/>
</dbReference>
<evidence type="ECO:0000256" key="2">
    <source>
        <dbReference type="ARBA" id="ARBA00023315"/>
    </source>
</evidence>
<reference evidence="5" key="1">
    <citation type="submission" date="2013-06" db="EMBL/GenBank/DDBJ databases">
        <authorList>
            <person name="Zhao Q."/>
        </authorList>
    </citation>
    <scope>NUCLEOTIDE SEQUENCE</scope>
    <source>
        <strain evidence="5">cv. W1943</strain>
    </source>
</reference>
<dbReference type="HOGENOM" id="CLU_014546_7_2_1"/>
<accession>A0A0E0NSR4</accession>
<dbReference type="EnsemblPlants" id="ORUFI03G11660.1">
    <property type="protein sequence ID" value="ORUFI03G11660.1"/>
    <property type="gene ID" value="ORUFI03G11660"/>
</dbReference>
<dbReference type="PANTHER" id="PTHR31625">
    <property type="match status" value="1"/>
</dbReference>
<dbReference type="SUPFAM" id="SSF52777">
    <property type="entry name" value="CoA-dependent acyltransferases"/>
    <property type="match status" value="1"/>
</dbReference>
<evidence type="ECO:0000256" key="1">
    <source>
        <dbReference type="ARBA" id="ARBA00022679"/>
    </source>
</evidence>
<feature type="compositionally biased region" description="Pro residues" evidence="3">
    <location>
        <begin position="17"/>
        <end position="32"/>
    </location>
</feature>
<reference evidence="4" key="2">
    <citation type="submission" date="2015-06" db="UniProtKB">
        <authorList>
            <consortium name="EnsemblPlants"/>
        </authorList>
    </citation>
    <scope>IDENTIFICATION</scope>
</reference>
<evidence type="ECO:0000313" key="4">
    <source>
        <dbReference type="EnsemblPlants" id="ORUFI03G11660.1"/>
    </source>
</evidence>
<dbReference type="GO" id="GO:0050734">
    <property type="term" value="F:hydroxycinnamoyltransferase activity"/>
    <property type="evidence" value="ECO:0007669"/>
    <property type="project" value="UniProtKB-ARBA"/>
</dbReference>
<evidence type="ECO:0000256" key="3">
    <source>
        <dbReference type="SAM" id="MobiDB-lite"/>
    </source>
</evidence>
<evidence type="ECO:0000313" key="5">
    <source>
        <dbReference type="Proteomes" id="UP000008022"/>
    </source>
</evidence>